<keyword evidence="2" id="KW-1185">Reference proteome</keyword>
<dbReference type="SUPFAM" id="SSF56935">
    <property type="entry name" value="Porins"/>
    <property type="match status" value="1"/>
</dbReference>
<accession>A0A839GD61</accession>
<sequence>MNRPGYIKSLLVVAFLVLGLLPVRAQEVLPTVSQEDVALRTARDSASKPLPEVFKPRVGYSFSAGAAFSKWGSASFIEPRVQYQVTPRFQVFSSLAMIQHWNTPTLTVPTGEGSSTTVLTGAPSRQYLLHVGGSYAMTEKLLLSGSVWKDLSSAPTMNRWRNSPYGYGQLPQQGFHFQAQYQVTPNVTVSGAIRYSNGGSGYWGGPGYYSGYPAGGFYNPF</sequence>
<name>A0A839GD61_9BACT</name>
<evidence type="ECO:0000313" key="1">
    <source>
        <dbReference type="EMBL" id="MBA9076842.1"/>
    </source>
</evidence>
<reference evidence="1 2" key="1">
    <citation type="submission" date="2020-08" db="EMBL/GenBank/DDBJ databases">
        <title>Genomic Encyclopedia of Type Strains, Phase IV (KMG-IV): sequencing the most valuable type-strain genomes for metagenomic binning, comparative biology and taxonomic classification.</title>
        <authorList>
            <person name="Goeker M."/>
        </authorList>
    </citation>
    <scope>NUCLEOTIDE SEQUENCE [LARGE SCALE GENOMIC DNA]</scope>
    <source>
        <strain evidence="1 2">DSM 29854</strain>
    </source>
</reference>
<evidence type="ECO:0000313" key="2">
    <source>
        <dbReference type="Proteomes" id="UP000563094"/>
    </source>
</evidence>
<gene>
    <name evidence="1" type="ORF">FHS90_001550</name>
</gene>
<dbReference type="AlphaFoldDB" id="A0A839GD61"/>
<comment type="caution">
    <text evidence="1">The sequence shown here is derived from an EMBL/GenBank/DDBJ whole genome shotgun (WGS) entry which is preliminary data.</text>
</comment>
<dbReference type="EMBL" id="JACJIQ010000005">
    <property type="protein sequence ID" value="MBA9076842.1"/>
    <property type="molecule type" value="Genomic_DNA"/>
</dbReference>
<organism evidence="1 2">
    <name type="scientific">Rufibacter quisquiliarum</name>
    <dbReference type="NCBI Taxonomy" id="1549639"/>
    <lineage>
        <taxon>Bacteria</taxon>
        <taxon>Pseudomonadati</taxon>
        <taxon>Bacteroidota</taxon>
        <taxon>Cytophagia</taxon>
        <taxon>Cytophagales</taxon>
        <taxon>Hymenobacteraceae</taxon>
        <taxon>Rufibacter</taxon>
    </lineage>
</organism>
<proteinExistence type="predicted"/>
<protein>
    <submittedName>
        <fullName evidence="1">Uncharacterized protein</fullName>
    </submittedName>
</protein>
<dbReference type="Proteomes" id="UP000563094">
    <property type="component" value="Unassembled WGS sequence"/>
</dbReference>
<dbReference type="RefSeq" id="WP_182512561.1">
    <property type="nucleotide sequence ID" value="NZ_JACJIQ010000005.1"/>
</dbReference>